<evidence type="ECO:0000313" key="1">
    <source>
        <dbReference type="EMBL" id="KAK8836984.1"/>
    </source>
</evidence>
<comment type="caution">
    <text evidence="1">The sequence shown here is derived from an EMBL/GenBank/DDBJ whole genome shotgun (WGS) entry which is preliminary data.</text>
</comment>
<reference evidence="1 2" key="1">
    <citation type="submission" date="2024-04" db="EMBL/GenBank/DDBJ databases">
        <title>Tritrichomonas musculus Genome.</title>
        <authorList>
            <person name="Alves-Ferreira E."/>
            <person name="Grigg M."/>
            <person name="Lorenzi H."/>
            <person name="Galac M."/>
        </authorList>
    </citation>
    <scope>NUCLEOTIDE SEQUENCE [LARGE SCALE GENOMIC DNA]</scope>
    <source>
        <strain evidence="1 2">EAF2021</strain>
    </source>
</reference>
<name>A0ABR2GSR0_9EUKA</name>
<dbReference type="EMBL" id="JAPFFF010000062">
    <property type="protein sequence ID" value="KAK8836984.1"/>
    <property type="molecule type" value="Genomic_DNA"/>
</dbReference>
<proteinExistence type="predicted"/>
<evidence type="ECO:0000313" key="2">
    <source>
        <dbReference type="Proteomes" id="UP001470230"/>
    </source>
</evidence>
<sequence length="172" mass="20375">MFSIIFNSKSFQVPSDSHFLRKINPFIAQLLNIEGHYEVISKVKDNIFISFMNYLIDGIIPDFNTGNISEFEEISNEFEVMDNLVQIFQNAIANENTRALFSKNYELKKKLSTRKDNLLQKNTTYHQIINIIFNPDRIHSFTHYLKLKRKIYDKCNKEDVESIDLMTRKHVF</sequence>
<protein>
    <submittedName>
        <fullName evidence="1">Uncharacterized protein</fullName>
    </submittedName>
</protein>
<organism evidence="1 2">
    <name type="scientific">Tritrichomonas musculus</name>
    <dbReference type="NCBI Taxonomy" id="1915356"/>
    <lineage>
        <taxon>Eukaryota</taxon>
        <taxon>Metamonada</taxon>
        <taxon>Parabasalia</taxon>
        <taxon>Tritrichomonadida</taxon>
        <taxon>Tritrichomonadidae</taxon>
        <taxon>Tritrichomonas</taxon>
    </lineage>
</organism>
<keyword evidence="2" id="KW-1185">Reference proteome</keyword>
<gene>
    <name evidence="1" type="ORF">M9Y10_037020</name>
</gene>
<dbReference type="Proteomes" id="UP001470230">
    <property type="component" value="Unassembled WGS sequence"/>
</dbReference>
<accession>A0ABR2GSR0</accession>